<dbReference type="EMBL" id="CP101127">
    <property type="protein sequence ID" value="UTO25998.1"/>
    <property type="molecule type" value="Genomic_DNA"/>
</dbReference>
<gene>
    <name evidence="1" type="ORF">NMG93_00315</name>
</gene>
<organism evidence="1 2">
    <name type="scientific">Metamycoplasma hyosynoviae</name>
    <dbReference type="NCBI Taxonomy" id="29559"/>
    <lineage>
        <taxon>Bacteria</taxon>
        <taxon>Bacillati</taxon>
        <taxon>Mycoplasmatota</taxon>
        <taxon>Mycoplasmoidales</taxon>
        <taxon>Metamycoplasmataceae</taxon>
        <taxon>Metamycoplasma</taxon>
    </lineage>
</organism>
<dbReference type="GeneID" id="75104910"/>
<proteinExistence type="predicted"/>
<reference evidence="1" key="1">
    <citation type="submission" date="2022-07" db="EMBL/GenBank/DDBJ databases">
        <title>Complete genome of Mycoplasma hyosynoviae B1.</title>
        <authorList>
            <person name="Spergser J."/>
        </authorList>
    </citation>
    <scope>NUCLEOTIDE SEQUENCE</scope>
    <source>
        <strain evidence="1">B1</strain>
    </source>
</reference>
<dbReference type="PROSITE" id="PS51257">
    <property type="entry name" value="PROKAR_LIPOPROTEIN"/>
    <property type="match status" value="1"/>
</dbReference>
<dbReference type="InterPro" id="IPR054783">
    <property type="entry name" value="P60-like"/>
</dbReference>
<dbReference type="RefSeq" id="WP_036443860.1">
    <property type="nucleotide sequence ID" value="NZ_CP101127.1"/>
</dbReference>
<evidence type="ECO:0000313" key="2">
    <source>
        <dbReference type="Proteomes" id="UP001059349"/>
    </source>
</evidence>
<dbReference type="NCBIfam" id="NF045835">
    <property type="entry name" value="P60_lipo"/>
    <property type="match status" value="1"/>
</dbReference>
<accession>A0A063YK41</accession>
<protein>
    <submittedName>
        <fullName evidence="1">Uncharacterized protein</fullName>
    </submittedName>
</protein>
<evidence type="ECO:0000313" key="1">
    <source>
        <dbReference type="EMBL" id="UTO25998.1"/>
    </source>
</evidence>
<dbReference type="AlphaFoldDB" id="A0A063YK41"/>
<name>A0A063YK41_9BACT</name>
<dbReference type="Proteomes" id="UP001059349">
    <property type="component" value="Chromosome"/>
</dbReference>
<dbReference type="OrthoDB" id="394871at2"/>
<sequence length="607" mass="70004">MKKNIFKKLTLLATPLATVLPLTLVATSCPKKSTESIETAGNQKIIINSQLSKNTVLHLITSVMLSQLYADDIKASGINSNNKIDLINQVINKDNTALNKDFKEIFDVWALKKIDTDKQYFSSLKETLQHSNIDTSNFNPKLFDVPSAEELKFIVKNSHVLTENISLEIQKLLLQKLFLLKDRPELKKVANNSKGEDKIEAEKKLPKDINVKEKEIHEKLDWKDDSINMLRELLFTPIVFSWEFTDKRDMNLRKSLGKIKNIQDFNRLAGYNPSETPQLDLNPIAKEWQKKIMIKSNMGIEFDKLRGYKGYKKSSDFTAGRDLSITIEDIKERKSVVYGYIEPNKNRIYSPESLIFNKIVRKVKYRALASLEDDIKNKFKAGTLKTLEDKNFKLKVYDGSSWKETTRKEDPTTKKVTFEYKLTSTDVGEYLATLGNTITTTNKDYTLEFSIDKIKIDPEKTKDVEVNWNMNIQEISRRDVVKFDSKLTNAEGEQESNAKEFNTLEFPLELDIYKDSSKEFDGKYIMQVVPLLTKNKSGEEKFTFHSTPWGDVAESKKLALNLIFNSPDDYFKKAIQYFKELKLFEIDEKSSNLNDEIKNTLKQLGIL</sequence>